<gene>
    <name evidence="2" type="ORF">Tsubulata_001800</name>
</gene>
<keyword evidence="3" id="KW-1185">Reference proteome</keyword>
<dbReference type="Gene3D" id="3.40.1190.20">
    <property type="match status" value="1"/>
</dbReference>
<organism evidence="2 3">
    <name type="scientific">Turnera subulata</name>
    <dbReference type="NCBI Taxonomy" id="218843"/>
    <lineage>
        <taxon>Eukaryota</taxon>
        <taxon>Viridiplantae</taxon>
        <taxon>Streptophyta</taxon>
        <taxon>Embryophyta</taxon>
        <taxon>Tracheophyta</taxon>
        <taxon>Spermatophyta</taxon>
        <taxon>Magnoliopsida</taxon>
        <taxon>eudicotyledons</taxon>
        <taxon>Gunneridae</taxon>
        <taxon>Pentapetalae</taxon>
        <taxon>rosids</taxon>
        <taxon>fabids</taxon>
        <taxon>Malpighiales</taxon>
        <taxon>Passifloraceae</taxon>
        <taxon>Turnera</taxon>
    </lineage>
</organism>
<comment type="caution">
    <text evidence="2">The sequence shown here is derived from an EMBL/GenBank/DDBJ whole genome shotgun (WGS) entry which is preliminary data.</text>
</comment>
<proteinExistence type="predicted"/>
<sequence length="112" mass="12425">MGPTLHPPRPIAVVHHQLRVHGSDGQHPPSRRCIAGDDPLRRRDTRLHPSRPGPLHQPQHHLPRMVACHKLAADVANKAGRPWVLDPFAVGALGFWLRACLELVEKKPTVIG</sequence>
<feature type="region of interest" description="Disordered" evidence="1">
    <location>
        <begin position="20"/>
        <end position="60"/>
    </location>
</feature>
<accession>A0A9Q0J7B8</accession>
<protein>
    <submittedName>
        <fullName evidence="2">Uncharacterized protein</fullName>
    </submittedName>
</protein>
<dbReference type="InterPro" id="IPR029056">
    <property type="entry name" value="Ribokinase-like"/>
</dbReference>
<reference evidence="2" key="2">
    <citation type="journal article" date="2023" name="Plants (Basel)">
        <title>Annotation of the Turnera subulata (Passifloraceae) Draft Genome Reveals the S-Locus Evolved after the Divergence of Turneroideae from Passifloroideae in a Stepwise Manner.</title>
        <authorList>
            <person name="Henning P.M."/>
            <person name="Roalson E.H."/>
            <person name="Mir W."/>
            <person name="McCubbin A.G."/>
            <person name="Shore J.S."/>
        </authorList>
    </citation>
    <scope>NUCLEOTIDE SEQUENCE</scope>
    <source>
        <strain evidence="2">F60SS</strain>
    </source>
</reference>
<evidence type="ECO:0000256" key="1">
    <source>
        <dbReference type="SAM" id="MobiDB-lite"/>
    </source>
</evidence>
<dbReference type="AlphaFoldDB" id="A0A9Q0J7B8"/>
<name>A0A9Q0J7B8_9ROSI</name>
<dbReference type="SUPFAM" id="SSF53613">
    <property type="entry name" value="Ribokinase-like"/>
    <property type="match status" value="1"/>
</dbReference>
<dbReference type="Proteomes" id="UP001141552">
    <property type="component" value="Unassembled WGS sequence"/>
</dbReference>
<evidence type="ECO:0000313" key="3">
    <source>
        <dbReference type="Proteomes" id="UP001141552"/>
    </source>
</evidence>
<evidence type="ECO:0000313" key="2">
    <source>
        <dbReference type="EMBL" id="KAJ4831058.1"/>
    </source>
</evidence>
<reference evidence="2" key="1">
    <citation type="submission" date="2022-02" db="EMBL/GenBank/DDBJ databases">
        <authorList>
            <person name="Henning P.M."/>
            <person name="McCubbin A.G."/>
            <person name="Shore J.S."/>
        </authorList>
    </citation>
    <scope>NUCLEOTIDE SEQUENCE</scope>
    <source>
        <strain evidence="2">F60SS</strain>
        <tissue evidence="2">Leaves</tissue>
    </source>
</reference>
<dbReference type="OrthoDB" id="4994at2759"/>
<dbReference type="EMBL" id="JAKUCV010005464">
    <property type="protein sequence ID" value="KAJ4831058.1"/>
    <property type="molecule type" value="Genomic_DNA"/>
</dbReference>